<dbReference type="GO" id="GO:0008865">
    <property type="term" value="F:fructokinase activity"/>
    <property type="evidence" value="ECO:0007669"/>
    <property type="project" value="UniProtKB-ARBA"/>
</dbReference>
<reference evidence="9" key="1">
    <citation type="submission" date="2018-09" db="EMBL/GenBank/DDBJ databases">
        <authorList>
            <person name="Livingstone P.G."/>
            <person name="Whitworth D.E."/>
        </authorList>
    </citation>
    <scope>NUCLEOTIDE SEQUENCE [LARGE SCALE GENOMIC DNA]</scope>
    <source>
        <strain evidence="9">CA054A</strain>
    </source>
</reference>
<dbReference type="EMBL" id="RAVZ01000073">
    <property type="protein sequence ID" value="RKG89058.1"/>
    <property type="molecule type" value="Genomic_DNA"/>
</dbReference>
<dbReference type="PROSITE" id="PS00584">
    <property type="entry name" value="PFKB_KINASES_2"/>
    <property type="match status" value="1"/>
</dbReference>
<evidence type="ECO:0000256" key="3">
    <source>
        <dbReference type="ARBA" id="ARBA00022741"/>
    </source>
</evidence>
<comment type="caution">
    <text evidence="8">The sequence shown here is derived from an EMBL/GenBank/DDBJ whole genome shotgun (WGS) entry which is preliminary data.</text>
</comment>
<dbReference type="CDD" id="cd01167">
    <property type="entry name" value="bac_FRK"/>
    <property type="match status" value="1"/>
</dbReference>
<evidence type="ECO:0000259" key="7">
    <source>
        <dbReference type="Pfam" id="PF00294"/>
    </source>
</evidence>
<name>A0A3A8J271_9BACT</name>
<evidence type="ECO:0000256" key="5">
    <source>
        <dbReference type="ARBA" id="ARBA00022840"/>
    </source>
</evidence>
<comment type="similarity">
    <text evidence="1 6">Belongs to the carbohydrate kinase PfkB family.</text>
</comment>
<dbReference type="GO" id="GO:0005524">
    <property type="term" value="F:ATP binding"/>
    <property type="evidence" value="ECO:0007669"/>
    <property type="project" value="UniProtKB-KW"/>
</dbReference>
<dbReference type="PRINTS" id="PR00990">
    <property type="entry name" value="RIBOKINASE"/>
</dbReference>
<dbReference type="Pfam" id="PF00294">
    <property type="entry name" value="PfkB"/>
    <property type="match status" value="1"/>
</dbReference>
<dbReference type="InterPro" id="IPR050306">
    <property type="entry name" value="PfkB_Carbo_kinase"/>
</dbReference>
<evidence type="ECO:0000313" key="9">
    <source>
        <dbReference type="Proteomes" id="UP000268094"/>
    </source>
</evidence>
<feature type="domain" description="Carbohydrate kinase PfkB" evidence="7">
    <location>
        <begin position="8"/>
        <end position="317"/>
    </location>
</feature>
<keyword evidence="3" id="KW-0547">Nucleotide-binding</keyword>
<keyword evidence="2 6" id="KW-0808">Transferase</keyword>
<gene>
    <name evidence="8" type="ORF">D7V88_13310</name>
</gene>
<dbReference type="InterPro" id="IPR029056">
    <property type="entry name" value="Ribokinase-like"/>
</dbReference>
<protein>
    <submittedName>
        <fullName evidence="8">Carbohydrate kinase</fullName>
    </submittedName>
</protein>
<dbReference type="InterPro" id="IPR002139">
    <property type="entry name" value="Ribo/fructo_kinase"/>
</dbReference>
<evidence type="ECO:0000313" key="8">
    <source>
        <dbReference type="EMBL" id="RKG89058.1"/>
    </source>
</evidence>
<dbReference type="PROSITE" id="PS00583">
    <property type="entry name" value="PFKB_KINASES_1"/>
    <property type="match status" value="1"/>
</dbReference>
<accession>A0A3A8J271</accession>
<organism evidence="8 9">
    <name type="scientific">Corallococcus terminator</name>
    <dbReference type="NCBI Taxonomy" id="2316733"/>
    <lineage>
        <taxon>Bacteria</taxon>
        <taxon>Pseudomonadati</taxon>
        <taxon>Myxococcota</taxon>
        <taxon>Myxococcia</taxon>
        <taxon>Myxococcales</taxon>
        <taxon>Cystobacterineae</taxon>
        <taxon>Myxococcaceae</taxon>
        <taxon>Corallococcus</taxon>
    </lineage>
</organism>
<dbReference type="Gene3D" id="3.40.1190.20">
    <property type="match status" value="1"/>
</dbReference>
<dbReference type="InterPro" id="IPR002173">
    <property type="entry name" value="Carboh/pur_kinase_PfkB_CS"/>
</dbReference>
<evidence type="ECO:0000256" key="6">
    <source>
        <dbReference type="RuleBase" id="RU003704"/>
    </source>
</evidence>
<evidence type="ECO:0000256" key="1">
    <source>
        <dbReference type="ARBA" id="ARBA00010688"/>
    </source>
</evidence>
<dbReference type="InterPro" id="IPR011611">
    <property type="entry name" value="PfkB_dom"/>
</dbReference>
<dbReference type="OrthoDB" id="9776822at2"/>
<sequence>MHETGPLDVVCVGETLVDFLPASGGASRVRDVDAWRPSTGGSPANVSVGVSRLGLRSAMVGVVGSDEFGHFLRDRLAAEGVDVSRLRQVDHARTGLLFVSLDARGERSFTFFRTRSAEFLLDDSDVDGDFVRRAKVLHSGSNSLVLPAAREAVVRMLTLAREAGMIVSCDPNLRLHVWPEPEELRVLLGRMLPLCTVVKLSEEEVAFATGARTPEEALRHLDGLGVRLPVVTLGEQGAVFLWRGEVVHVPAPRVTVVDTTGAGDGFVSALLHGLVRWYGDARSLADATREELVALMTFAADVGARVVTKLGAVAALPLASEVEGLLPTRSQGPDAVQRAAR</sequence>
<dbReference type="RefSeq" id="WP_120541010.1">
    <property type="nucleotide sequence ID" value="NZ_RAVZ01000073.1"/>
</dbReference>
<evidence type="ECO:0000256" key="4">
    <source>
        <dbReference type="ARBA" id="ARBA00022777"/>
    </source>
</evidence>
<dbReference type="AlphaFoldDB" id="A0A3A8J271"/>
<keyword evidence="4 6" id="KW-0418">Kinase</keyword>
<dbReference type="SUPFAM" id="SSF53613">
    <property type="entry name" value="Ribokinase-like"/>
    <property type="match status" value="1"/>
</dbReference>
<dbReference type="GO" id="GO:0006000">
    <property type="term" value="P:fructose metabolic process"/>
    <property type="evidence" value="ECO:0007669"/>
    <property type="project" value="UniProtKB-ARBA"/>
</dbReference>
<dbReference type="PANTHER" id="PTHR43085:SF1">
    <property type="entry name" value="PSEUDOURIDINE KINASE-RELATED"/>
    <property type="match status" value="1"/>
</dbReference>
<proteinExistence type="inferred from homology"/>
<dbReference type="Proteomes" id="UP000268094">
    <property type="component" value="Unassembled WGS sequence"/>
</dbReference>
<keyword evidence="5" id="KW-0067">ATP-binding</keyword>
<keyword evidence="9" id="KW-1185">Reference proteome</keyword>
<evidence type="ECO:0000256" key="2">
    <source>
        <dbReference type="ARBA" id="ARBA00022679"/>
    </source>
</evidence>
<dbReference type="PANTHER" id="PTHR43085">
    <property type="entry name" value="HEXOKINASE FAMILY MEMBER"/>
    <property type="match status" value="1"/>
</dbReference>